<dbReference type="InterPro" id="IPR036388">
    <property type="entry name" value="WH-like_DNA-bd_sf"/>
</dbReference>
<dbReference type="CDD" id="cd06171">
    <property type="entry name" value="Sigma70_r4"/>
    <property type="match status" value="1"/>
</dbReference>
<evidence type="ECO:0000256" key="3">
    <source>
        <dbReference type="ARBA" id="ARBA00023082"/>
    </source>
</evidence>
<dbReference type="Proteomes" id="UP000192478">
    <property type="component" value="Chromosome"/>
</dbReference>
<evidence type="ECO:0000256" key="2">
    <source>
        <dbReference type="ARBA" id="ARBA00023015"/>
    </source>
</evidence>
<feature type="domain" description="RNA polymerase sigma-70 region 2" evidence="5">
    <location>
        <begin position="19"/>
        <end position="86"/>
    </location>
</feature>
<evidence type="ECO:0000259" key="5">
    <source>
        <dbReference type="Pfam" id="PF04542"/>
    </source>
</evidence>
<evidence type="ECO:0000259" key="6">
    <source>
        <dbReference type="Pfam" id="PF08281"/>
    </source>
</evidence>
<sequence length="182" mass="21661">MKENIRKIKAGDKEAFRMLYDQYADYALRVATVITKNRMYAADAVQEAFIRVYSNIHSFDEDKPFEPWLYRILINECNRILKNQSKTIPISNYLESHPPIIEEDAYHFQEYEELYDAIKGLEDINKVPIVLKYLKGFTELEIANILELNVNTVKSRLFKGREKLRKMMRKFDEGRNQNEKKL</sequence>
<dbReference type="RefSeq" id="WP_205684274.1">
    <property type="nucleotide sequence ID" value="NZ_CP017603.1"/>
</dbReference>
<dbReference type="Pfam" id="PF04542">
    <property type="entry name" value="Sigma70_r2"/>
    <property type="match status" value="1"/>
</dbReference>
<dbReference type="InterPro" id="IPR013249">
    <property type="entry name" value="RNA_pol_sigma70_r4_t2"/>
</dbReference>
<dbReference type="GO" id="GO:0006352">
    <property type="term" value="P:DNA-templated transcription initiation"/>
    <property type="evidence" value="ECO:0007669"/>
    <property type="project" value="InterPro"/>
</dbReference>
<dbReference type="InterPro" id="IPR013324">
    <property type="entry name" value="RNA_pol_sigma_r3/r4-like"/>
</dbReference>
<dbReference type="PANTHER" id="PTHR43133:SF51">
    <property type="entry name" value="RNA POLYMERASE SIGMA FACTOR"/>
    <property type="match status" value="1"/>
</dbReference>
<dbReference type="InterPro" id="IPR007627">
    <property type="entry name" value="RNA_pol_sigma70_r2"/>
</dbReference>
<proteinExistence type="inferred from homology"/>
<evidence type="ECO:0000313" key="8">
    <source>
        <dbReference type="Proteomes" id="UP000192478"/>
    </source>
</evidence>
<keyword evidence="3" id="KW-0731">Sigma factor</keyword>
<comment type="similarity">
    <text evidence="1">Belongs to the sigma-70 factor family. ECF subfamily.</text>
</comment>
<dbReference type="Pfam" id="PF08281">
    <property type="entry name" value="Sigma70_r4_2"/>
    <property type="match status" value="1"/>
</dbReference>
<reference evidence="7 8" key="1">
    <citation type="submission" date="2017-03" db="EMBL/GenBank/DDBJ databases">
        <title>Complete sequence of Clostridium formicaceticum DSM 92.</title>
        <authorList>
            <person name="Poehlein A."/>
            <person name="Karl M."/>
            <person name="Bengelsdorf F.R."/>
            <person name="Duerre P."/>
            <person name="Daniel R."/>
        </authorList>
    </citation>
    <scope>NUCLEOTIDE SEQUENCE [LARGE SCALE GENOMIC DNA]</scope>
    <source>
        <strain evidence="7 8">DSM 92</strain>
    </source>
</reference>
<evidence type="ECO:0000313" key="7">
    <source>
        <dbReference type="EMBL" id="ARE89735.1"/>
    </source>
</evidence>
<dbReference type="NCBIfam" id="TIGR02937">
    <property type="entry name" value="sigma70-ECF"/>
    <property type="match status" value="1"/>
</dbReference>
<dbReference type="PANTHER" id="PTHR43133">
    <property type="entry name" value="RNA POLYMERASE ECF-TYPE SIGMA FACTO"/>
    <property type="match status" value="1"/>
</dbReference>
<dbReference type="EMBL" id="CP020559">
    <property type="protein sequence ID" value="ARE89735.1"/>
    <property type="molecule type" value="Genomic_DNA"/>
</dbReference>
<dbReference type="Gene3D" id="1.10.1740.10">
    <property type="match status" value="1"/>
</dbReference>
<dbReference type="GO" id="GO:0016987">
    <property type="term" value="F:sigma factor activity"/>
    <property type="evidence" value="ECO:0007669"/>
    <property type="project" value="UniProtKB-KW"/>
</dbReference>
<dbReference type="SUPFAM" id="SSF88946">
    <property type="entry name" value="Sigma2 domain of RNA polymerase sigma factors"/>
    <property type="match status" value="1"/>
</dbReference>
<organism evidence="7 8">
    <name type="scientific">Clostridium formicaceticum</name>
    <dbReference type="NCBI Taxonomy" id="1497"/>
    <lineage>
        <taxon>Bacteria</taxon>
        <taxon>Bacillati</taxon>
        <taxon>Bacillota</taxon>
        <taxon>Clostridia</taxon>
        <taxon>Eubacteriales</taxon>
        <taxon>Clostridiaceae</taxon>
        <taxon>Clostridium</taxon>
    </lineage>
</organism>
<dbReference type="GO" id="GO:0003677">
    <property type="term" value="F:DNA binding"/>
    <property type="evidence" value="ECO:0007669"/>
    <property type="project" value="InterPro"/>
</dbReference>
<dbReference type="SUPFAM" id="SSF88659">
    <property type="entry name" value="Sigma3 and sigma4 domains of RNA polymerase sigma factors"/>
    <property type="match status" value="1"/>
</dbReference>
<dbReference type="Gene3D" id="1.10.10.10">
    <property type="entry name" value="Winged helix-like DNA-binding domain superfamily/Winged helix DNA-binding domain"/>
    <property type="match status" value="1"/>
</dbReference>
<accession>A0AAC9RTS6</accession>
<dbReference type="InterPro" id="IPR039425">
    <property type="entry name" value="RNA_pol_sigma-70-like"/>
</dbReference>
<gene>
    <name evidence="7" type="primary">sigW_3</name>
    <name evidence="7" type="ORF">CLFO_42160</name>
</gene>
<dbReference type="AlphaFoldDB" id="A0AAC9RTS6"/>
<protein>
    <submittedName>
        <fullName evidence="7">ECF RNA polymerase sigma factor SigW</fullName>
    </submittedName>
</protein>
<keyword evidence="4" id="KW-0804">Transcription</keyword>
<evidence type="ECO:0000256" key="1">
    <source>
        <dbReference type="ARBA" id="ARBA00010641"/>
    </source>
</evidence>
<feature type="domain" description="RNA polymerase sigma factor 70 region 4 type 2" evidence="6">
    <location>
        <begin position="112"/>
        <end position="164"/>
    </location>
</feature>
<evidence type="ECO:0000256" key="4">
    <source>
        <dbReference type="ARBA" id="ARBA00023163"/>
    </source>
</evidence>
<keyword evidence="2" id="KW-0805">Transcription regulation</keyword>
<name>A0AAC9RTS6_9CLOT</name>
<dbReference type="InterPro" id="IPR014284">
    <property type="entry name" value="RNA_pol_sigma-70_dom"/>
</dbReference>
<dbReference type="InterPro" id="IPR013325">
    <property type="entry name" value="RNA_pol_sigma_r2"/>
</dbReference>